<sequence length="313" mass="33045">MMERILGRLVSVVAAGVAACLFGVGGAWASDIACKSPPGESTVRCFNPDGSGVRCTIVATDEPRPRQRHGLICDSSRLSDRYEKIYAEQQRMLRKGRIDDGDISAWRARRDACDSARCLESLFAKFWRERDSMKTASERPVPTPPRAKVPKASSTPATPATAVISPISPISPIPPTPVPPQALTAAHEETTAQPVPDPSPAAALPAPQAVLIAQVMAQPAPAAAPAPAAREMESLPFIESFNTTPAVSYPAALTAESVFSGLAVLGMGAGFLWTRRTAGPGRARSRSISAAIAILFFGLLLVNALLLPFTLAL</sequence>
<proteinExistence type="predicted"/>
<keyword evidence="2" id="KW-0472">Membrane</keyword>
<protein>
    <submittedName>
        <fullName evidence="3">GntR family transcriptional regulator</fullName>
    </submittedName>
</protein>
<feature type="region of interest" description="Disordered" evidence="1">
    <location>
        <begin position="133"/>
        <end position="198"/>
    </location>
</feature>
<name>A0A4P7L7Y9_9BURK</name>
<keyword evidence="2" id="KW-1133">Transmembrane helix</keyword>
<dbReference type="AlphaFoldDB" id="A0A4P7L7Y9"/>
<feature type="compositionally biased region" description="Pro residues" evidence="1">
    <location>
        <begin position="169"/>
        <end position="180"/>
    </location>
</feature>
<dbReference type="KEGG" id="cox:E0W60_00665"/>
<dbReference type="PROSITE" id="PS51257">
    <property type="entry name" value="PROKAR_LIPOPROTEIN"/>
    <property type="match status" value="1"/>
</dbReference>
<feature type="transmembrane region" description="Helical" evidence="2">
    <location>
        <begin position="258"/>
        <end position="275"/>
    </location>
</feature>
<evidence type="ECO:0000313" key="3">
    <source>
        <dbReference type="EMBL" id="QBY49789.1"/>
    </source>
</evidence>
<organism evidence="3 4">
    <name type="scientific">Cupriavidus oxalaticus</name>
    <dbReference type="NCBI Taxonomy" id="96344"/>
    <lineage>
        <taxon>Bacteria</taxon>
        <taxon>Pseudomonadati</taxon>
        <taxon>Pseudomonadota</taxon>
        <taxon>Betaproteobacteria</taxon>
        <taxon>Burkholderiales</taxon>
        <taxon>Burkholderiaceae</taxon>
        <taxon>Cupriavidus</taxon>
    </lineage>
</organism>
<evidence type="ECO:0000256" key="2">
    <source>
        <dbReference type="SAM" id="Phobius"/>
    </source>
</evidence>
<dbReference type="OrthoDB" id="8966085at2"/>
<reference evidence="3 4" key="1">
    <citation type="submission" date="2019-03" db="EMBL/GenBank/DDBJ databases">
        <title>Efficiently degradation of phenoxyalkanoic acid herbicides by Cupriavidus oxalaticus strain X32.</title>
        <authorList>
            <person name="Sheng X."/>
        </authorList>
    </citation>
    <scope>NUCLEOTIDE SEQUENCE [LARGE SCALE GENOMIC DNA]</scope>
    <source>
        <strain evidence="3 4">X32</strain>
    </source>
</reference>
<dbReference type="EMBL" id="CP038634">
    <property type="protein sequence ID" value="QBY49789.1"/>
    <property type="molecule type" value="Genomic_DNA"/>
</dbReference>
<accession>A0A4P7L7Y9</accession>
<gene>
    <name evidence="3" type="ORF">E0W60_00665</name>
</gene>
<evidence type="ECO:0000313" key="4">
    <source>
        <dbReference type="Proteomes" id="UP000295294"/>
    </source>
</evidence>
<feature type="transmembrane region" description="Helical" evidence="2">
    <location>
        <begin position="287"/>
        <end position="311"/>
    </location>
</feature>
<keyword evidence="2" id="KW-0812">Transmembrane</keyword>
<feature type="compositionally biased region" description="Low complexity" evidence="1">
    <location>
        <begin position="150"/>
        <end position="168"/>
    </location>
</feature>
<dbReference type="RefSeq" id="WP_135702666.1">
    <property type="nucleotide sequence ID" value="NZ_CP038634.1"/>
</dbReference>
<dbReference type="Proteomes" id="UP000295294">
    <property type="component" value="Chromosome 1"/>
</dbReference>
<evidence type="ECO:0000256" key="1">
    <source>
        <dbReference type="SAM" id="MobiDB-lite"/>
    </source>
</evidence>